<evidence type="ECO:0000259" key="7">
    <source>
        <dbReference type="PROSITE" id="PS51755"/>
    </source>
</evidence>
<dbReference type="CDD" id="cd15831">
    <property type="entry name" value="BTAD"/>
    <property type="match status" value="1"/>
</dbReference>
<dbReference type="PANTHER" id="PTHR35807">
    <property type="entry name" value="TRANSCRIPTIONAL REGULATOR REDD-RELATED"/>
    <property type="match status" value="1"/>
</dbReference>
<dbReference type="Proteomes" id="UP000624325">
    <property type="component" value="Unassembled WGS sequence"/>
</dbReference>
<proteinExistence type="inferred from homology"/>
<keyword evidence="2" id="KW-0805">Transcription regulation</keyword>
<evidence type="ECO:0000256" key="2">
    <source>
        <dbReference type="ARBA" id="ARBA00023015"/>
    </source>
</evidence>
<dbReference type="EMBL" id="BONC01000014">
    <property type="protein sequence ID" value="GIF56449.1"/>
    <property type="molecule type" value="Genomic_DNA"/>
</dbReference>
<dbReference type="InterPro" id="IPR027417">
    <property type="entry name" value="P-loop_NTPase"/>
</dbReference>
<dbReference type="InterPro" id="IPR001867">
    <property type="entry name" value="OmpR/PhoB-type_DNA-bd"/>
</dbReference>
<evidence type="ECO:0000256" key="5">
    <source>
        <dbReference type="PROSITE-ProRule" id="PRU00339"/>
    </source>
</evidence>
<keyword evidence="5" id="KW-0802">TPR repeat</keyword>
<dbReference type="SMART" id="SM00862">
    <property type="entry name" value="Trans_reg_C"/>
    <property type="match status" value="1"/>
</dbReference>
<dbReference type="InterPro" id="IPR051677">
    <property type="entry name" value="AfsR-DnrI-RedD_regulator"/>
</dbReference>
<dbReference type="Pfam" id="PF13424">
    <property type="entry name" value="TPR_12"/>
    <property type="match status" value="1"/>
</dbReference>
<name>A0ABQ4C0Y9_9ACTN</name>
<gene>
    <name evidence="8" type="ORF">Air01nite_25440</name>
</gene>
<evidence type="ECO:0000313" key="8">
    <source>
        <dbReference type="EMBL" id="GIF56449.1"/>
    </source>
</evidence>
<dbReference type="CDD" id="cd00383">
    <property type="entry name" value="trans_reg_C"/>
    <property type="match status" value="1"/>
</dbReference>
<evidence type="ECO:0000313" key="9">
    <source>
        <dbReference type="Proteomes" id="UP000624325"/>
    </source>
</evidence>
<dbReference type="PRINTS" id="PR00364">
    <property type="entry name" value="DISEASERSIST"/>
</dbReference>
<keyword evidence="4" id="KW-0804">Transcription</keyword>
<dbReference type="InterPro" id="IPR005158">
    <property type="entry name" value="BTAD"/>
</dbReference>
<dbReference type="Pfam" id="PF03704">
    <property type="entry name" value="BTAD"/>
    <property type="match status" value="1"/>
</dbReference>
<sequence>MRFLLLGGVEVHAGGVPLPSGSAKQLAVLAALLVHANQPLTAETLVDRVWGDAAHDGARRALHTYIARIRRLLAEPDLVPAGRVLRRGSGYLIETDLDQVDLHRYRRLVERAAQPAVADETRAALLREAFALWQGEPLAGVPGDWAARTRAGWQREHHDAVIAWADVELRLGNPGAVIAPLSELADRHPLVEPLAAALIRALHAANRSAEALDRYAVTRQHLAEALGVDPGPALRAVHQAILRGDGRPPSSPATPAQLPLDVRGFTGRASHLAALDAALATAGDEPNTVVVCAVSGMAGVGKTALAVHWAHRARRHFPDGQLYVNLRGFDPTGPPLRPTEALRGFLEAFDVPPHRVPASLESQIGLYRSLVDGRRVLVIVDNAGSAEQVRPLLPGTPTAMVLVTSRNTLPGLVAGEGAQPLVVDVLSPSEARELLTRRLDRERVEADPTAVDEIVAACGRLPLAVAILAARAATQPSAPLRTLADELRAARRGLDAFAGDDPATDVRAVFSWSYRVLPPGAAALFRLAGLHPGPDFTAPAAASLVDVPVEAARELLTRLTGAGLLSEHRPGRYAFHDLVRGYAAEQVEHDDGAARDAAVSRLLGFYLHTAYAADRTLYPHRDPVPLTAPSPRPAPVPAGREAALSWCADEHDVLLNAVRQAAEAGLDDLAWQLAWAMTTYLDLQGHWPDWVRTQELALTSATRAGDRSGAAFSYRNIGLALAQLGRYEQAHAKLDTALRAYRDLRDDAGQAHTHNARARIFGRQGAHRAALAETQHAVRLFDRAAQPVMQARALNNAGWYQALLGEYESALASCLAALDIHHRAADRYGEANTWDSLGYIHYGLGDHSEAVDSYRTAIGLWREVGDRYNEADTLTRLGDALRAGGDPDAARAAWRSALAILEHLGHPDQDAVRTKLSGS</sequence>
<evidence type="ECO:0000256" key="1">
    <source>
        <dbReference type="ARBA" id="ARBA00005820"/>
    </source>
</evidence>
<accession>A0ABQ4C0Y9</accession>
<dbReference type="PANTHER" id="PTHR35807:SF1">
    <property type="entry name" value="TRANSCRIPTIONAL REGULATOR REDD"/>
    <property type="match status" value="1"/>
</dbReference>
<comment type="similarity">
    <text evidence="1">Belongs to the AfsR/DnrI/RedD regulatory family.</text>
</comment>
<feature type="repeat" description="TPR" evidence="5">
    <location>
        <begin position="831"/>
        <end position="864"/>
    </location>
</feature>
<dbReference type="InterPro" id="IPR036388">
    <property type="entry name" value="WH-like_DNA-bd_sf"/>
</dbReference>
<evidence type="ECO:0000256" key="6">
    <source>
        <dbReference type="PROSITE-ProRule" id="PRU01091"/>
    </source>
</evidence>
<dbReference type="SMART" id="SM00028">
    <property type="entry name" value="TPR"/>
    <property type="match status" value="5"/>
</dbReference>
<reference evidence="8 9" key="1">
    <citation type="submission" date="2021-01" db="EMBL/GenBank/DDBJ databases">
        <title>Whole genome shotgun sequence of Asanoa iriomotensis NBRC 100142.</title>
        <authorList>
            <person name="Komaki H."/>
            <person name="Tamura T."/>
        </authorList>
    </citation>
    <scope>NUCLEOTIDE SEQUENCE [LARGE SCALE GENOMIC DNA]</scope>
    <source>
        <strain evidence="8 9">NBRC 100142</strain>
    </source>
</reference>
<dbReference type="Gene3D" id="1.25.40.10">
    <property type="entry name" value="Tetratricopeptide repeat domain"/>
    <property type="match status" value="2"/>
</dbReference>
<evidence type="ECO:0000256" key="4">
    <source>
        <dbReference type="ARBA" id="ARBA00023163"/>
    </source>
</evidence>
<dbReference type="SUPFAM" id="SSF52540">
    <property type="entry name" value="P-loop containing nucleoside triphosphate hydrolases"/>
    <property type="match status" value="1"/>
</dbReference>
<dbReference type="Pfam" id="PF00486">
    <property type="entry name" value="Trans_reg_C"/>
    <property type="match status" value="1"/>
</dbReference>
<dbReference type="RefSeq" id="WP_203702227.1">
    <property type="nucleotide sequence ID" value="NZ_BAAALU010000006.1"/>
</dbReference>
<dbReference type="SUPFAM" id="SSF46894">
    <property type="entry name" value="C-terminal effector domain of the bipartite response regulators"/>
    <property type="match status" value="1"/>
</dbReference>
<dbReference type="InterPro" id="IPR019734">
    <property type="entry name" value="TPR_rpt"/>
</dbReference>
<dbReference type="InterPro" id="IPR016032">
    <property type="entry name" value="Sig_transdc_resp-reg_C-effctor"/>
</dbReference>
<dbReference type="SUPFAM" id="SSF48452">
    <property type="entry name" value="TPR-like"/>
    <property type="match status" value="3"/>
</dbReference>
<feature type="DNA-binding region" description="OmpR/PhoB-type" evidence="6">
    <location>
        <begin position="1"/>
        <end position="95"/>
    </location>
</feature>
<protein>
    <submittedName>
        <fullName evidence="8">SARP family transcriptional regulator</fullName>
    </submittedName>
</protein>
<keyword evidence="9" id="KW-1185">Reference proteome</keyword>
<dbReference type="InterPro" id="IPR011990">
    <property type="entry name" value="TPR-like_helical_dom_sf"/>
</dbReference>
<organism evidence="8 9">
    <name type="scientific">Asanoa iriomotensis</name>
    <dbReference type="NCBI Taxonomy" id="234613"/>
    <lineage>
        <taxon>Bacteria</taxon>
        <taxon>Bacillati</taxon>
        <taxon>Actinomycetota</taxon>
        <taxon>Actinomycetes</taxon>
        <taxon>Micromonosporales</taxon>
        <taxon>Micromonosporaceae</taxon>
        <taxon>Asanoa</taxon>
    </lineage>
</organism>
<dbReference type="SMART" id="SM01043">
    <property type="entry name" value="BTAD"/>
    <property type="match status" value="1"/>
</dbReference>
<dbReference type="Gene3D" id="1.10.10.10">
    <property type="entry name" value="Winged helix-like DNA-binding domain superfamily/Winged helix DNA-binding domain"/>
    <property type="match status" value="1"/>
</dbReference>
<evidence type="ECO:0000256" key="3">
    <source>
        <dbReference type="ARBA" id="ARBA00023125"/>
    </source>
</evidence>
<comment type="caution">
    <text evidence="8">The sequence shown here is derived from an EMBL/GenBank/DDBJ whole genome shotgun (WGS) entry which is preliminary data.</text>
</comment>
<dbReference type="PROSITE" id="PS50005">
    <property type="entry name" value="TPR"/>
    <property type="match status" value="1"/>
</dbReference>
<feature type="domain" description="OmpR/PhoB-type" evidence="7">
    <location>
        <begin position="1"/>
        <end position="95"/>
    </location>
</feature>
<dbReference type="PROSITE" id="PS51755">
    <property type="entry name" value="OMPR_PHOB"/>
    <property type="match status" value="1"/>
</dbReference>
<keyword evidence="3 6" id="KW-0238">DNA-binding</keyword>